<evidence type="ECO:0000313" key="11">
    <source>
        <dbReference type="EMBL" id="KAF3759913.1"/>
    </source>
</evidence>
<dbReference type="RefSeq" id="XP_040770892.1">
    <property type="nucleotide sequence ID" value="XM_040919300.1"/>
</dbReference>
<feature type="chain" id="PRO_5040536354" description="Lysophospholipase" evidence="9">
    <location>
        <begin position="17"/>
        <end position="533"/>
    </location>
</feature>
<comment type="similarity">
    <text evidence="1 9">Belongs to the lysophospholipase family.</text>
</comment>
<name>A0A9P4XRU0_CRYP1</name>
<comment type="catalytic activity">
    <reaction evidence="9">
        <text>a 1-acyl-sn-glycero-3-phosphocholine + H2O = sn-glycerol 3-phosphocholine + a fatty acid + H(+)</text>
        <dbReference type="Rhea" id="RHEA:15177"/>
        <dbReference type="ChEBI" id="CHEBI:15377"/>
        <dbReference type="ChEBI" id="CHEBI:15378"/>
        <dbReference type="ChEBI" id="CHEBI:16870"/>
        <dbReference type="ChEBI" id="CHEBI:28868"/>
        <dbReference type="ChEBI" id="CHEBI:58168"/>
        <dbReference type="EC" id="3.1.1.5"/>
    </reaction>
</comment>
<proteinExistence type="inferred from homology"/>
<dbReference type="Gene3D" id="3.40.1090.10">
    <property type="entry name" value="Cytosolic phospholipase A2 catalytic domain"/>
    <property type="match status" value="1"/>
</dbReference>
<evidence type="ECO:0000256" key="2">
    <source>
        <dbReference type="ARBA" id="ARBA00013274"/>
    </source>
</evidence>
<evidence type="ECO:0000256" key="1">
    <source>
        <dbReference type="ARBA" id="ARBA00008780"/>
    </source>
</evidence>
<evidence type="ECO:0000256" key="8">
    <source>
        <dbReference type="PROSITE-ProRule" id="PRU00555"/>
    </source>
</evidence>
<keyword evidence="3 9" id="KW-0732">Signal</keyword>
<dbReference type="GO" id="GO:0004622">
    <property type="term" value="F:phosphatidylcholine lysophospholipase activity"/>
    <property type="evidence" value="ECO:0007669"/>
    <property type="project" value="UniProtKB-EC"/>
</dbReference>
<evidence type="ECO:0000256" key="4">
    <source>
        <dbReference type="ARBA" id="ARBA00022801"/>
    </source>
</evidence>
<evidence type="ECO:0000256" key="6">
    <source>
        <dbReference type="ARBA" id="ARBA00023098"/>
    </source>
</evidence>
<dbReference type="Proteomes" id="UP000803844">
    <property type="component" value="Unassembled WGS sequence"/>
</dbReference>
<evidence type="ECO:0000256" key="5">
    <source>
        <dbReference type="ARBA" id="ARBA00022963"/>
    </source>
</evidence>
<keyword evidence="4 8" id="KW-0378">Hydrolase</keyword>
<dbReference type="OrthoDB" id="4084751at2759"/>
<dbReference type="EMBL" id="MU032354">
    <property type="protein sequence ID" value="KAF3759913.1"/>
    <property type="molecule type" value="Genomic_DNA"/>
</dbReference>
<evidence type="ECO:0000259" key="10">
    <source>
        <dbReference type="PROSITE" id="PS51210"/>
    </source>
</evidence>
<evidence type="ECO:0000256" key="9">
    <source>
        <dbReference type="RuleBase" id="RU362103"/>
    </source>
</evidence>
<feature type="domain" description="PLA2c" evidence="10">
    <location>
        <begin position="27"/>
        <end position="533"/>
    </location>
</feature>
<protein>
    <recommendedName>
        <fullName evidence="2 9">Lysophospholipase</fullName>
        <ecNumber evidence="2 9">3.1.1.5</ecNumber>
    </recommendedName>
</protein>
<feature type="signal peptide" evidence="9">
    <location>
        <begin position="1"/>
        <end position="16"/>
    </location>
</feature>
<dbReference type="GO" id="GO:0046475">
    <property type="term" value="P:glycerophospholipid catabolic process"/>
    <property type="evidence" value="ECO:0007669"/>
    <property type="project" value="TreeGrafter"/>
</dbReference>
<dbReference type="Pfam" id="PF01735">
    <property type="entry name" value="PLA2_B"/>
    <property type="match status" value="1"/>
</dbReference>
<dbReference type="GO" id="GO:0005783">
    <property type="term" value="C:endoplasmic reticulum"/>
    <property type="evidence" value="ECO:0007669"/>
    <property type="project" value="TreeGrafter"/>
</dbReference>
<keyword evidence="6 8" id="KW-0443">Lipid metabolism</keyword>
<dbReference type="PROSITE" id="PS51210">
    <property type="entry name" value="PLA2C"/>
    <property type="match status" value="1"/>
</dbReference>
<keyword evidence="12" id="KW-1185">Reference proteome</keyword>
<evidence type="ECO:0000313" key="12">
    <source>
        <dbReference type="Proteomes" id="UP000803844"/>
    </source>
</evidence>
<dbReference type="PANTHER" id="PTHR10728">
    <property type="entry name" value="CYTOSOLIC PHOSPHOLIPASE A2"/>
    <property type="match status" value="1"/>
</dbReference>
<gene>
    <name evidence="11" type="ORF">M406DRAFT_297238</name>
</gene>
<keyword evidence="5 8" id="KW-0442">Lipid degradation</keyword>
<dbReference type="GO" id="GO:0004623">
    <property type="term" value="F:phospholipase A2 activity"/>
    <property type="evidence" value="ECO:0007669"/>
    <property type="project" value="TreeGrafter"/>
</dbReference>
<evidence type="ECO:0000256" key="3">
    <source>
        <dbReference type="ARBA" id="ARBA00022729"/>
    </source>
</evidence>
<keyword evidence="7" id="KW-0325">Glycoprotein</keyword>
<dbReference type="PANTHER" id="PTHR10728:SF33">
    <property type="entry name" value="LYSOPHOSPHOLIPASE 1-RELATED"/>
    <property type="match status" value="1"/>
</dbReference>
<dbReference type="SMART" id="SM00022">
    <property type="entry name" value="PLAc"/>
    <property type="match status" value="1"/>
</dbReference>
<comment type="caution">
    <text evidence="11">The sequence shown here is derived from an EMBL/GenBank/DDBJ whole genome shotgun (WGS) entry which is preliminary data.</text>
</comment>
<reference evidence="11" key="1">
    <citation type="journal article" date="2020" name="Phytopathology">
        <title>Genome sequence of the chestnut blight fungus Cryphonectria parasitica EP155: A fundamental resource for an archetypical invasive plant pathogen.</title>
        <authorList>
            <person name="Crouch J.A."/>
            <person name="Dawe A."/>
            <person name="Aerts A."/>
            <person name="Barry K."/>
            <person name="Churchill A.C.L."/>
            <person name="Grimwood J."/>
            <person name="Hillman B."/>
            <person name="Milgroom M.G."/>
            <person name="Pangilinan J."/>
            <person name="Smith M."/>
            <person name="Salamov A."/>
            <person name="Schmutz J."/>
            <person name="Yadav J."/>
            <person name="Grigoriev I.V."/>
            <person name="Nuss D."/>
        </authorList>
    </citation>
    <scope>NUCLEOTIDE SEQUENCE</scope>
    <source>
        <strain evidence="11">EP155</strain>
    </source>
</reference>
<dbReference type="GO" id="GO:0005829">
    <property type="term" value="C:cytosol"/>
    <property type="evidence" value="ECO:0007669"/>
    <property type="project" value="TreeGrafter"/>
</dbReference>
<accession>A0A9P4XRU0</accession>
<dbReference type="SUPFAM" id="SSF52151">
    <property type="entry name" value="FabD/lysophospholipase-like"/>
    <property type="match status" value="1"/>
</dbReference>
<organism evidence="11 12">
    <name type="scientific">Cryphonectria parasitica (strain ATCC 38755 / EP155)</name>
    <dbReference type="NCBI Taxonomy" id="660469"/>
    <lineage>
        <taxon>Eukaryota</taxon>
        <taxon>Fungi</taxon>
        <taxon>Dikarya</taxon>
        <taxon>Ascomycota</taxon>
        <taxon>Pezizomycotina</taxon>
        <taxon>Sordariomycetes</taxon>
        <taxon>Sordariomycetidae</taxon>
        <taxon>Diaporthales</taxon>
        <taxon>Cryphonectriaceae</taxon>
        <taxon>Cryphonectria-Endothia species complex</taxon>
        <taxon>Cryphonectria</taxon>
    </lineage>
</organism>
<dbReference type="EC" id="3.1.1.5" evidence="2 9"/>
<sequence>MLSLALLSLGPSVALAASSAYAPSFTTCPNETLVRSADGISASEASWITSRKANADIALQTWLATALPDVDTTSLPTIALSSSGGGFRAFLVGAGVIKAFDSRDSNASTAGLYQALTYHAALSGGAWLLSSLITGNWPTISSLEATVWESQLAGGILNSSSSTTVADYDQIAEDIIAKASAGFPVSLVDAWGRELSYQIMAGGQGTAGFTMSNITSLSNFTSFNVPFPIMTATKINFLTGECVPSETEAIFEFNPYEFGSWSDDVSAFVSTQYLGSNFTNGLASECAVGFDRVDWVMGTSSDILEEFICDTALQIDVTEDFPTSIVGIIEEYTSTTEYGYSILANPFKSFNSTTATTTSSISGLDTLYLVDGGEPEHNDPILPLLEPSRNVSVLIISDNGNDEDDYPDGAALVAAYEATLTGRLAGRFPQVPAVGNFSTKQAQFFGCDEPDAVTVIYLPNADWTFASNTSTLQLEYTATETEAIITDGYEVAAQGGDEAWATCLACGLVVKEVGSASLPSECGACLSEYCWYS</sequence>
<dbReference type="GeneID" id="63836429"/>
<dbReference type="InterPro" id="IPR002642">
    <property type="entry name" value="LysoPLipase_cat_dom"/>
</dbReference>
<dbReference type="AlphaFoldDB" id="A0A9P4XRU0"/>
<evidence type="ECO:0000256" key="7">
    <source>
        <dbReference type="ARBA" id="ARBA00023180"/>
    </source>
</evidence>
<dbReference type="InterPro" id="IPR016035">
    <property type="entry name" value="Acyl_Trfase/lysoPLipase"/>
</dbReference>